<feature type="chain" id="PRO_5042540702" evidence="2">
    <location>
        <begin position="16"/>
        <end position="321"/>
    </location>
</feature>
<gene>
    <name evidence="3" type="primary">LOC106114232</name>
</gene>
<dbReference type="RefSeq" id="XP_013162804.1">
    <property type="nucleotide sequence ID" value="XM_013307350.1"/>
</dbReference>
<evidence type="ECO:0000256" key="1">
    <source>
        <dbReference type="SAM" id="MobiDB-lite"/>
    </source>
</evidence>
<dbReference type="AlphaFoldDB" id="A0AAJ6Z0T7"/>
<feature type="signal peptide" evidence="2">
    <location>
        <begin position="1"/>
        <end position="15"/>
    </location>
</feature>
<dbReference type="Proteomes" id="UP000694872">
    <property type="component" value="Unplaced"/>
</dbReference>
<accession>A0AAJ6Z0T7</accession>
<keyword evidence="2" id="KW-0732">Signal</keyword>
<evidence type="ECO:0000313" key="3">
    <source>
        <dbReference type="RefSeq" id="XP_013162804.1"/>
    </source>
</evidence>
<feature type="compositionally biased region" description="Basic and acidic residues" evidence="1">
    <location>
        <begin position="276"/>
        <end position="285"/>
    </location>
</feature>
<protein>
    <submittedName>
        <fullName evidence="3">Uncharacterized protein LOC106114232</fullName>
    </submittedName>
</protein>
<evidence type="ECO:0000256" key="2">
    <source>
        <dbReference type="SAM" id="SignalP"/>
    </source>
</evidence>
<dbReference type="GeneID" id="106114232"/>
<sequence length="321" mass="36985">MKLVLYLYFIVAAKAANLTIKLEEVPTSVSDLEKKEYRKSFVNEIINIFSSLKNDNSSNNSINQRSKDEISYSQVLYSFLNKTYVCGSPKSKEIAPDLLSTIEAISQLPFMDYIITDTVKINTVNTVKKCASDIKKHKSKKRKSKRKKDMTRSKKIDTFFTGAFEESVATKEKDDKKIISIETKKLKDLKTNNAVIDQFRTILDGIIDDIDNKYANKVEGKQIKIIFEIGDNLKKELNKNASEEEFKAKENDNGRLTINDVLFRTNTAIKKIEVSDDDRRRRMESENDSDEKTSEEDVSDNIVLNNNMEIFVKMNKPFEEY</sequence>
<name>A0AAJ6Z0T7_PAPXU</name>
<dbReference type="KEGG" id="pxu:106114232"/>
<reference evidence="3" key="1">
    <citation type="submission" date="2025-08" db="UniProtKB">
        <authorList>
            <consortium name="RefSeq"/>
        </authorList>
    </citation>
    <scope>IDENTIFICATION</scope>
</reference>
<proteinExistence type="predicted"/>
<organism evidence="3">
    <name type="scientific">Papilio xuthus</name>
    <name type="common">Asian swallowtail butterfly</name>
    <dbReference type="NCBI Taxonomy" id="66420"/>
    <lineage>
        <taxon>Eukaryota</taxon>
        <taxon>Metazoa</taxon>
        <taxon>Ecdysozoa</taxon>
        <taxon>Arthropoda</taxon>
        <taxon>Hexapoda</taxon>
        <taxon>Insecta</taxon>
        <taxon>Pterygota</taxon>
        <taxon>Neoptera</taxon>
        <taxon>Endopterygota</taxon>
        <taxon>Lepidoptera</taxon>
        <taxon>Glossata</taxon>
        <taxon>Ditrysia</taxon>
        <taxon>Papilionoidea</taxon>
        <taxon>Papilionidae</taxon>
        <taxon>Papilioninae</taxon>
        <taxon>Papilio</taxon>
    </lineage>
</organism>
<feature type="compositionally biased region" description="Acidic residues" evidence="1">
    <location>
        <begin position="286"/>
        <end position="299"/>
    </location>
</feature>
<feature type="region of interest" description="Disordered" evidence="1">
    <location>
        <begin position="276"/>
        <end position="300"/>
    </location>
</feature>